<evidence type="ECO:0000313" key="3">
    <source>
        <dbReference type="EMBL" id="RWY56954.1"/>
    </source>
</evidence>
<dbReference type="CDD" id="cd07891">
    <property type="entry name" value="CYTH-like_CthTTM-like_1"/>
    <property type="match status" value="1"/>
</dbReference>
<dbReference type="Proteomes" id="UP000286701">
    <property type="component" value="Unassembled WGS sequence"/>
</dbReference>
<protein>
    <submittedName>
        <fullName evidence="3">CYTH domain-containing protein</fullName>
    </submittedName>
</protein>
<organism evidence="3 4">
    <name type="scientific">Mucilaginibacter gilvus</name>
    <dbReference type="NCBI Taxonomy" id="2305909"/>
    <lineage>
        <taxon>Bacteria</taxon>
        <taxon>Pseudomonadati</taxon>
        <taxon>Bacteroidota</taxon>
        <taxon>Sphingobacteriia</taxon>
        <taxon>Sphingobacteriales</taxon>
        <taxon>Sphingobacteriaceae</taxon>
        <taxon>Mucilaginibacter</taxon>
    </lineage>
</organism>
<feature type="domain" description="CYTH" evidence="2">
    <location>
        <begin position="2"/>
        <end position="158"/>
    </location>
</feature>
<name>A0A3S3XEX6_9SPHI</name>
<sequence length="160" mass="18115">MAIEIERKFLVNRAKWNALAKPEGKLFKQGYILSDDKRTVRIRVTDEAAYLTLKGSTTGISRNEYEYTIPIADGHEILSGLTVSSIEKVRYEINFAGNTWEVDIFSGDNDGLIVAEIELEHEEQAFEKPDWVADEVTDDHRYSNASLSVNPYKNWGGVSI</sequence>
<evidence type="ECO:0000313" key="4">
    <source>
        <dbReference type="Proteomes" id="UP000286701"/>
    </source>
</evidence>
<dbReference type="InterPro" id="IPR023577">
    <property type="entry name" value="CYTH_domain"/>
</dbReference>
<dbReference type="Gene3D" id="2.40.320.10">
    <property type="entry name" value="Hypothetical Protein Pfu-838710-001"/>
    <property type="match status" value="1"/>
</dbReference>
<comment type="caution">
    <text evidence="3">The sequence shown here is derived from an EMBL/GenBank/DDBJ whole genome shotgun (WGS) entry which is preliminary data.</text>
</comment>
<dbReference type="PANTHER" id="PTHR40114:SF1">
    <property type="entry name" value="SLR0698 PROTEIN"/>
    <property type="match status" value="1"/>
</dbReference>
<dbReference type="InterPro" id="IPR033469">
    <property type="entry name" value="CYTH-like_dom_sf"/>
</dbReference>
<dbReference type="Pfam" id="PF01928">
    <property type="entry name" value="CYTH"/>
    <property type="match status" value="1"/>
</dbReference>
<dbReference type="AlphaFoldDB" id="A0A3S3XEX6"/>
<dbReference type="OrthoDB" id="9805588at2"/>
<evidence type="ECO:0000259" key="2">
    <source>
        <dbReference type="PROSITE" id="PS51707"/>
    </source>
</evidence>
<evidence type="ECO:0000256" key="1">
    <source>
        <dbReference type="PIRSR" id="PIRSR016487-1"/>
    </source>
</evidence>
<dbReference type="SUPFAM" id="SSF55154">
    <property type="entry name" value="CYTH-like phosphatases"/>
    <property type="match status" value="1"/>
</dbReference>
<gene>
    <name evidence="3" type="ORF">EPL05_00025</name>
</gene>
<keyword evidence="4" id="KW-1185">Reference proteome</keyword>
<dbReference type="EMBL" id="SBIW01000001">
    <property type="protein sequence ID" value="RWY56954.1"/>
    <property type="molecule type" value="Genomic_DNA"/>
</dbReference>
<dbReference type="SMART" id="SM01118">
    <property type="entry name" value="CYTH"/>
    <property type="match status" value="1"/>
</dbReference>
<feature type="active site" description="Proton acceptor" evidence="1">
    <location>
        <position position="31"/>
    </location>
</feature>
<dbReference type="PROSITE" id="PS51707">
    <property type="entry name" value="CYTH"/>
    <property type="match status" value="1"/>
</dbReference>
<dbReference type="InterPro" id="IPR012042">
    <property type="entry name" value="NeuTTM/CthTTM-like"/>
</dbReference>
<accession>A0A3S3XEX6</accession>
<dbReference type="PANTHER" id="PTHR40114">
    <property type="entry name" value="SLR0698 PROTEIN"/>
    <property type="match status" value="1"/>
</dbReference>
<dbReference type="RefSeq" id="WP_128531462.1">
    <property type="nucleotide sequence ID" value="NZ_SBIW01000001.1"/>
</dbReference>
<reference evidence="3 4" key="1">
    <citation type="submission" date="2019-01" db="EMBL/GenBank/DDBJ databases">
        <title>Mucilaginibacter antarcticum sp. nov., isolated from antarctic soil.</title>
        <authorList>
            <person name="Yan Y.-Q."/>
            <person name="Du Z.-J."/>
        </authorList>
    </citation>
    <scope>NUCLEOTIDE SEQUENCE [LARGE SCALE GENOMIC DNA]</scope>
    <source>
        <strain evidence="3 4">F01003</strain>
    </source>
</reference>
<proteinExistence type="predicted"/>
<dbReference type="PIRSF" id="PIRSF016487">
    <property type="entry name" value="CYTH_UCP016487"/>
    <property type="match status" value="1"/>
</dbReference>